<accession>A0ABQ9HK32</accession>
<name>A0ABQ9HK32_9NEOP</name>
<keyword evidence="2" id="KW-1185">Reference proteome</keyword>
<dbReference type="EMBL" id="JARBHB010000005">
    <property type="protein sequence ID" value="KAJ8884511.1"/>
    <property type="molecule type" value="Genomic_DNA"/>
</dbReference>
<comment type="caution">
    <text evidence="1">The sequence shown here is derived from an EMBL/GenBank/DDBJ whole genome shotgun (WGS) entry which is preliminary data.</text>
</comment>
<reference evidence="1 2" key="1">
    <citation type="submission" date="2023-02" db="EMBL/GenBank/DDBJ databases">
        <title>LHISI_Scaffold_Assembly.</title>
        <authorList>
            <person name="Stuart O.P."/>
            <person name="Cleave R."/>
            <person name="Magrath M.J.L."/>
            <person name="Mikheyev A.S."/>
        </authorList>
    </citation>
    <scope>NUCLEOTIDE SEQUENCE [LARGE SCALE GENOMIC DNA]</scope>
    <source>
        <strain evidence="1">Daus_M_001</strain>
        <tissue evidence="1">Leg muscle</tissue>
    </source>
</reference>
<proteinExistence type="predicted"/>
<evidence type="ECO:0000313" key="1">
    <source>
        <dbReference type="EMBL" id="KAJ8884511.1"/>
    </source>
</evidence>
<organism evidence="1 2">
    <name type="scientific">Dryococelus australis</name>
    <dbReference type="NCBI Taxonomy" id="614101"/>
    <lineage>
        <taxon>Eukaryota</taxon>
        <taxon>Metazoa</taxon>
        <taxon>Ecdysozoa</taxon>
        <taxon>Arthropoda</taxon>
        <taxon>Hexapoda</taxon>
        <taxon>Insecta</taxon>
        <taxon>Pterygota</taxon>
        <taxon>Neoptera</taxon>
        <taxon>Polyneoptera</taxon>
        <taxon>Phasmatodea</taxon>
        <taxon>Verophasmatodea</taxon>
        <taxon>Anareolatae</taxon>
        <taxon>Phasmatidae</taxon>
        <taxon>Eurycanthinae</taxon>
        <taxon>Dryococelus</taxon>
    </lineage>
</organism>
<dbReference type="Proteomes" id="UP001159363">
    <property type="component" value="Chromosome 4"/>
</dbReference>
<sequence>MRDCGILKIATAMSTQTYLRKYRLVPNVSRPFICKEGTHRCSSEIARIFASRQSERGSIPGGVTRISACGERCGRSRWPASCLGVLPFPPPSHSTAALPSPHFTLTFLLYAIRGCNADVITPNHWLMDALEDARSGSNRLYSFYENNASLSSDRLVQRPGLLTDLWVSTTIPCTSRFHSERLSFSRMPYSPFTGAPPLRDIPTIESRSLGQCIRRAGDHCWRGTHAPSVNLNVASPMHLPIIVLKVNHIAKRFVSSPGFSRRWRGT</sequence>
<protein>
    <submittedName>
        <fullName evidence="1">Uncharacterized protein</fullName>
    </submittedName>
</protein>
<evidence type="ECO:0000313" key="2">
    <source>
        <dbReference type="Proteomes" id="UP001159363"/>
    </source>
</evidence>
<gene>
    <name evidence="1" type="ORF">PR048_016368</name>
</gene>